<dbReference type="STRING" id="671072.PL9214500488"/>
<evidence type="ECO:0000313" key="1">
    <source>
        <dbReference type="EMBL" id="CUR33241.1"/>
    </source>
</evidence>
<organism evidence="1 2">
    <name type="scientific">Planktothrix tepida PCC 9214</name>
    <dbReference type="NCBI Taxonomy" id="671072"/>
    <lineage>
        <taxon>Bacteria</taxon>
        <taxon>Bacillati</taxon>
        <taxon>Cyanobacteriota</taxon>
        <taxon>Cyanophyceae</taxon>
        <taxon>Oscillatoriophycideae</taxon>
        <taxon>Oscillatoriales</taxon>
        <taxon>Microcoleaceae</taxon>
        <taxon>Planktothrix</taxon>
    </lineage>
</organism>
<keyword evidence="2" id="KW-1185">Reference proteome</keyword>
<proteinExistence type="predicted"/>
<evidence type="ECO:0000313" key="2">
    <source>
        <dbReference type="Proteomes" id="UP000184315"/>
    </source>
</evidence>
<accession>A0A1J1LNS6</accession>
<evidence type="ECO:0008006" key="3">
    <source>
        <dbReference type="Google" id="ProtNLM"/>
    </source>
</evidence>
<reference evidence="2" key="1">
    <citation type="submission" date="2015-10" db="EMBL/GenBank/DDBJ databases">
        <authorList>
            <person name="Regsiter A."/>
            <person name="william w."/>
        </authorList>
    </citation>
    <scope>NUCLEOTIDE SEQUENCE [LARGE SCALE GENOMIC DNA]</scope>
</reference>
<dbReference type="Proteomes" id="UP000184315">
    <property type="component" value="Unassembled WGS sequence"/>
</dbReference>
<dbReference type="AlphaFoldDB" id="A0A1J1LNS6"/>
<dbReference type="EMBL" id="CZDF01000156">
    <property type="protein sequence ID" value="CUR33241.1"/>
    <property type="molecule type" value="Genomic_DNA"/>
</dbReference>
<dbReference type="OrthoDB" id="9787807at2"/>
<sequence>MGLQLNTVIPWGRNFNEYMRMFDLTSVDLKLSILDSASGPASFNVEMTKQGYSIISCDPLYQFSAADISQRIQDTYRTVIDGVKASSQDYIWDYISSPEQLAEIRMAAMKQFLADFPIGKPQGRYLTAELPQLPFNSQQFDLALGSHFLFTYSDHFSEDFHLNAILELCRVAQQVRIFPLLKVSGEPSPFLQPIIQELETKGYLTTIKTVNYEFQKNGNQMLKIKKSP</sequence>
<dbReference type="RefSeq" id="WP_072719865.1">
    <property type="nucleotide sequence ID" value="NZ_LN889802.1"/>
</dbReference>
<protein>
    <recommendedName>
        <fullName evidence="3">SAM-dependent methyltransferase</fullName>
    </recommendedName>
</protein>
<gene>
    <name evidence="1" type="ORF">PL9214500488</name>
</gene>
<name>A0A1J1LNS6_9CYAN</name>